<protein>
    <submittedName>
        <fullName evidence="4">Ribosomal protein S18 acetylase RimI</fullName>
    </submittedName>
</protein>
<dbReference type="GO" id="GO:0016747">
    <property type="term" value="F:acyltransferase activity, transferring groups other than amino-acyl groups"/>
    <property type="evidence" value="ECO:0007669"/>
    <property type="project" value="InterPro"/>
</dbReference>
<evidence type="ECO:0000313" key="4">
    <source>
        <dbReference type="EMBL" id="SNY39845.1"/>
    </source>
</evidence>
<keyword evidence="1" id="KW-0808">Transferase</keyword>
<dbReference type="PANTHER" id="PTHR43877:SF2">
    <property type="entry name" value="AMINOALKYLPHOSPHONATE N-ACETYLTRANSFERASE-RELATED"/>
    <property type="match status" value="1"/>
</dbReference>
<keyword evidence="5" id="KW-1185">Reference proteome</keyword>
<sequence>MKIRRAQINDLKVIKELYWLLDGDAVYYQPEHFIRTQRPDDFILDSIKSEKADFLLVEEDNRTIGFALLRDNQTAKISCLQEHRYLQVDDLVIAKEYRDQGYGSKLLAAAKSWGQDRNLEFLRLSVFSKNEGGIRFYERHGLQERMIKMECEL</sequence>
<evidence type="ECO:0000259" key="3">
    <source>
        <dbReference type="PROSITE" id="PS51186"/>
    </source>
</evidence>
<keyword evidence="4" id="KW-0689">Ribosomal protein</keyword>
<gene>
    <name evidence="4" type="ORF">SAMN06265827_1266</name>
</gene>
<evidence type="ECO:0000313" key="5">
    <source>
        <dbReference type="Proteomes" id="UP000219573"/>
    </source>
</evidence>
<dbReference type="PROSITE" id="PS51186">
    <property type="entry name" value="GNAT"/>
    <property type="match status" value="1"/>
</dbReference>
<proteinExistence type="predicted"/>
<keyword evidence="4" id="KW-0687">Ribonucleoprotein</keyword>
<dbReference type="RefSeq" id="WP_097018919.1">
    <property type="nucleotide sequence ID" value="NZ_OBDZ01000026.1"/>
</dbReference>
<dbReference type="OrthoDB" id="9795206at2"/>
<dbReference type="CDD" id="cd04301">
    <property type="entry name" value="NAT_SF"/>
    <property type="match status" value="1"/>
</dbReference>
<name>A0A285HVW5_9FIRM</name>
<dbReference type="Gene3D" id="3.40.630.30">
    <property type="match status" value="1"/>
</dbReference>
<accession>A0A285HVW5</accession>
<evidence type="ECO:0000256" key="1">
    <source>
        <dbReference type="ARBA" id="ARBA00022679"/>
    </source>
</evidence>
<reference evidence="5" key="1">
    <citation type="submission" date="2017-09" db="EMBL/GenBank/DDBJ databases">
        <authorList>
            <person name="Varghese N."/>
            <person name="Submissions S."/>
        </authorList>
    </citation>
    <scope>NUCLEOTIDE SEQUENCE [LARGE SCALE GENOMIC DNA]</scope>
    <source>
        <strain evidence="5">MSL47</strain>
    </source>
</reference>
<dbReference type="PANTHER" id="PTHR43877">
    <property type="entry name" value="AMINOALKYLPHOSPHONATE N-ACETYLTRANSFERASE-RELATED-RELATED"/>
    <property type="match status" value="1"/>
</dbReference>
<dbReference type="EMBL" id="OBDZ01000026">
    <property type="protein sequence ID" value="SNY39845.1"/>
    <property type="molecule type" value="Genomic_DNA"/>
</dbReference>
<dbReference type="GO" id="GO:0005840">
    <property type="term" value="C:ribosome"/>
    <property type="evidence" value="ECO:0007669"/>
    <property type="project" value="UniProtKB-KW"/>
</dbReference>
<dbReference type="Pfam" id="PF00583">
    <property type="entry name" value="Acetyltransf_1"/>
    <property type="match status" value="1"/>
</dbReference>
<dbReference type="SUPFAM" id="SSF55729">
    <property type="entry name" value="Acyl-CoA N-acyltransferases (Nat)"/>
    <property type="match status" value="1"/>
</dbReference>
<evidence type="ECO:0000256" key="2">
    <source>
        <dbReference type="ARBA" id="ARBA00023315"/>
    </source>
</evidence>
<dbReference type="InterPro" id="IPR050832">
    <property type="entry name" value="Bact_Acetyltransf"/>
</dbReference>
<keyword evidence="2" id="KW-0012">Acyltransferase</keyword>
<dbReference type="Proteomes" id="UP000219573">
    <property type="component" value="Unassembled WGS sequence"/>
</dbReference>
<dbReference type="InterPro" id="IPR000182">
    <property type="entry name" value="GNAT_dom"/>
</dbReference>
<organism evidence="4 5">
    <name type="scientific">Orenia metallireducens</name>
    <dbReference type="NCBI Taxonomy" id="1413210"/>
    <lineage>
        <taxon>Bacteria</taxon>
        <taxon>Bacillati</taxon>
        <taxon>Bacillota</taxon>
        <taxon>Clostridia</taxon>
        <taxon>Halanaerobiales</taxon>
        <taxon>Halobacteroidaceae</taxon>
        <taxon>Orenia</taxon>
    </lineage>
</organism>
<dbReference type="AlphaFoldDB" id="A0A285HVW5"/>
<dbReference type="InterPro" id="IPR016181">
    <property type="entry name" value="Acyl_CoA_acyltransferase"/>
</dbReference>
<feature type="domain" description="N-acetyltransferase" evidence="3">
    <location>
        <begin position="1"/>
        <end position="153"/>
    </location>
</feature>